<comment type="similarity">
    <text evidence="1">Belongs to the thymidine/pyrimidine-nucleoside phosphorylase family.</text>
</comment>
<keyword evidence="3" id="KW-0328">Glycosyltransferase</keyword>
<dbReference type="SMART" id="SM00941">
    <property type="entry name" value="PYNP_C"/>
    <property type="match status" value="1"/>
</dbReference>
<protein>
    <submittedName>
        <fullName evidence="6">Pyrimidine-nucleoside phosphorylase</fullName>
    </submittedName>
</protein>
<dbReference type="NCBIfam" id="NF004490">
    <property type="entry name" value="PRK05820.1"/>
    <property type="match status" value="1"/>
</dbReference>
<feature type="domain" description="Pyrimidine nucleoside phosphorylase C-terminal" evidence="5">
    <location>
        <begin position="345"/>
        <end position="419"/>
    </location>
</feature>
<dbReference type="InterPro" id="IPR018090">
    <property type="entry name" value="Pyrmidine_PPas_bac/euk"/>
</dbReference>
<dbReference type="Gene3D" id="1.20.970.10">
    <property type="entry name" value="Transferase, Pyrimidine Nucleoside Phosphorylase, Chain C"/>
    <property type="match status" value="1"/>
</dbReference>
<dbReference type="GO" id="GO:0009032">
    <property type="term" value="F:thymidine phosphorylase activity"/>
    <property type="evidence" value="ECO:0007669"/>
    <property type="project" value="TreeGrafter"/>
</dbReference>
<evidence type="ECO:0000313" key="6">
    <source>
        <dbReference type="EMBL" id="GER87314.1"/>
    </source>
</evidence>
<dbReference type="GO" id="GO:0005829">
    <property type="term" value="C:cytosol"/>
    <property type="evidence" value="ECO:0007669"/>
    <property type="project" value="TreeGrafter"/>
</dbReference>
<evidence type="ECO:0000256" key="3">
    <source>
        <dbReference type="ARBA" id="ARBA00022676"/>
    </source>
</evidence>
<evidence type="ECO:0000256" key="1">
    <source>
        <dbReference type="ARBA" id="ARBA00006915"/>
    </source>
</evidence>
<dbReference type="Gene3D" id="3.90.1170.30">
    <property type="entry name" value="Pyrimidine nucleoside phosphorylase-like, C-terminal domain"/>
    <property type="match status" value="1"/>
</dbReference>
<dbReference type="Gene3D" id="3.40.1030.10">
    <property type="entry name" value="Nucleoside phosphorylase/phosphoribosyltransferase catalytic domain"/>
    <property type="match status" value="1"/>
</dbReference>
<dbReference type="GO" id="GO:0004645">
    <property type="term" value="F:1,4-alpha-oligoglucan phosphorylase activity"/>
    <property type="evidence" value="ECO:0007669"/>
    <property type="project" value="InterPro"/>
</dbReference>
<comment type="caution">
    <text evidence="6">The sequence shown here is derived from an EMBL/GenBank/DDBJ whole genome shotgun (WGS) entry which is preliminary data.</text>
</comment>
<dbReference type="InterPro" id="IPR036320">
    <property type="entry name" value="Glycosyl_Trfase_fam3_N_dom_sf"/>
</dbReference>
<dbReference type="InterPro" id="IPR000312">
    <property type="entry name" value="Glycosyl_Trfase_fam3"/>
</dbReference>
<name>A0A5J4KDV8_9CHLR</name>
<evidence type="ECO:0000256" key="2">
    <source>
        <dbReference type="ARBA" id="ARBA00011738"/>
    </source>
</evidence>
<dbReference type="PANTHER" id="PTHR10515">
    <property type="entry name" value="THYMIDINE PHOSPHORYLASE"/>
    <property type="match status" value="1"/>
</dbReference>
<dbReference type="NCBIfam" id="TIGR02644">
    <property type="entry name" value="Y_phosphoryl"/>
    <property type="match status" value="1"/>
</dbReference>
<dbReference type="PIRSF" id="PIRSF000478">
    <property type="entry name" value="TP_PyNP"/>
    <property type="match status" value="1"/>
</dbReference>
<dbReference type="InterPro" id="IPR035902">
    <property type="entry name" value="Nuc_phospho_transferase"/>
</dbReference>
<dbReference type="Pfam" id="PF07831">
    <property type="entry name" value="PYNP_C"/>
    <property type="match status" value="1"/>
</dbReference>
<dbReference type="AlphaFoldDB" id="A0A5J4KDV8"/>
<dbReference type="Pfam" id="PF02885">
    <property type="entry name" value="Glycos_trans_3N"/>
    <property type="match status" value="1"/>
</dbReference>
<dbReference type="EMBL" id="BKZW01000001">
    <property type="protein sequence ID" value="GER87314.1"/>
    <property type="molecule type" value="Genomic_DNA"/>
</dbReference>
<dbReference type="InterPro" id="IPR017459">
    <property type="entry name" value="Glycosyl_Trfase_fam3_N_dom"/>
</dbReference>
<dbReference type="SUPFAM" id="SSF47648">
    <property type="entry name" value="Nucleoside phosphorylase/phosphoribosyltransferase N-terminal domain"/>
    <property type="match status" value="1"/>
</dbReference>
<reference evidence="6 7" key="1">
    <citation type="submission" date="2019-10" db="EMBL/GenBank/DDBJ databases">
        <title>Dictyobacter vulcani sp. nov., within the class Ktedonobacteria, isolated from soil of volcanic Mt. Zao.</title>
        <authorList>
            <person name="Zheng Y."/>
            <person name="Wang C.M."/>
            <person name="Sakai Y."/>
            <person name="Abe K."/>
            <person name="Yokota A."/>
            <person name="Yabe S."/>
        </authorList>
    </citation>
    <scope>NUCLEOTIDE SEQUENCE [LARGE SCALE GENOMIC DNA]</scope>
    <source>
        <strain evidence="6 7">W12</strain>
    </source>
</reference>
<dbReference type="GO" id="GO:0006206">
    <property type="term" value="P:pyrimidine nucleobase metabolic process"/>
    <property type="evidence" value="ECO:0007669"/>
    <property type="project" value="InterPro"/>
</dbReference>
<dbReference type="RefSeq" id="WP_151755329.1">
    <property type="nucleotide sequence ID" value="NZ_BKZW01000001.1"/>
</dbReference>
<dbReference type="InterPro" id="IPR000053">
    <property type="entry name" value="Thymidine/pyrmidine_PPase"/>
</dbReference>
<gene>
    <name evidence="6" type="primary">pdp</name>
    <name evidence="6" type="ORF">KDW_14760</name>
</gene>
<dbReference type="Pfam" id="PF00591">
    <property type="entry name" value="Glycos_transf_3"/>
    <property type="match status" value="1"/>
</dbReference>
<dbReference type="PANTHER" id="PTHR10515:SF0">
    <property type="entry name" value="THYMIDINE PHOSPHORYLASE"/>
    <property type="match status" value="1"/>
</dbReference>
<dbReference type="Proteomes" id="UP000326912">
    <property type="component" value="Unassembled WGS sequence"/>
</dbReference>
<dbReference type="SUPFAM" id="SSF52418">
    <property type="entry name" value="Nucleoside phosphorylase/phosphoribosyltransferase catalytic domain"/>
    <property type="match status" value="1"/>
</dbReference>
<sequence>MQTVELITRKRDGGTFSTEEIRWLIAGYTQGTIPDYQMAALLMAIYLRGMDARETSDLTLAMVNSGEQLRVNTQVSPVVDKHSTGGVGDKVTLAVAPLVAACGVAVGKMTGRGLGHTGGTVDKLESVTGFHVELSRADFMRILQEHQIVLAGQSSDLAPADGKLYALRDVTGTIESIPLIASSIMSKKMAVGASHLLLDVKFGSGAFMKNREQARQLALAMVEIGRAANLHTVAAITSMEQPLGYAIGNAIELREAIDILHGRGPADVSELCYHEAAELLVMTGKAADLETADQLVTAAIQSGAAVKKLAEVIAAQGGDARQIENPDLLPTAPIRVMVPAPQSGYIAAINAEGIGLASMSLGAGRFKKGDPVDHRTGLLLKAKIGDYVQAGAPLIEIHARNPEEAQNIQSALLACYQWSERPVQVLPLICDIIRPQK</sequence>
<accession>A0A5J4KDV8</accession>
<dbReference type="SUPFAM" id="SSF54680">
    <property type="entry name" value="Pyrimidine nucleoside phosphorylase C-terminal domain"/>
    <property type="match status" value="1"/>
</dbReference>
<comment type="subunit">
    <text evidence="2">Homodimer.</text>
</comment>
<proteinExistence type="inferred from homology"/>
<dbReference type="GO" id="GO:0006213">
    <property type="term" value="P:pyrimidine nucleoside metabolic process"/>
    <property type="evidence" value="ECO:0007669"/>
    <property type="project" value="InterPro"/>
</dbReference>
<evidence type="ECO:0000259" key="5">
    <source>
        <dbReference type="SMART" id="SM00941"/>
    </source>
</evidence>
<dbReference type="FunFam" id="3.40.1030.10:FF:000003">
    <property type="entry name" value="Pyrimidine-nucleoside phosphorylase"/>
    <property type="match status" value="1"/>
</dbReference>
<evidence type="ECO:0000256" key="4">
    <source>
        <dbReference type="ARBA" id="ARBA00022679"/>
    </source>
</evidence>
<organism evidence="6 7">
    <name type="scientific">Dictyobacter vulcani</name>
    <dbReference type="NCBI Taxonomy" id="2607529"/>
    <lineage>
        <taxon>Bacteria</taxon>
        <taxon>Bacillati</taxon>
        <taxon>Chloroflexota</taxon>
        <taxon>Ktedonobacteria</taxon>
        <taxon>Ktedonobacterales</taxon>
        <taxon>Dictyobacteraceae</taxon>
        <taxon>Dictyobacter</taxon>
    </lineage>
</organism>
<dbReference type="InterPro" id="IPR036566">
    <property type="entry name" value="PYNP-like_C_sf"/>
</dbReference>
<keyword evidence="4" id="KW-0808">Transferase</keyword>
<keyword evidence="7" id="KW-1185">Reference proteome</keyword>
<dbReference type="InterPro" id="IPR013102">
    <property type="entry name" value="PYNP_C"/>
</dbReference>
<evidence type="ECO:0000313" key="7">
    <source>
        <dbReference type="Proteomes" id="UP000326912"/>
    </source>
</evidence>